<keyword evidence="14" id="KW-0915">Sodium</keyword>
<dbReference type="EMBL" id="AKHW03004796">
    <property type="protein sequence ID" value="KYO28723.1"/>
    <property type="molecule type" value="Genomic_DNA"/>
</dbReference>
<dbReference type="GO" id="GO:0030643">
    <property type="term" value="P:intracellular phosphate ion homeostasis"/>
    <property type="evidence" value="ECO:0007669"/>
    <property type="project" value="TreeGrafter"/>
</dbReference>
<dbReference type="NCBIfam" id="NF037997">
    <property type="entry name" value="Na_Pi_symport"/>
    <property type="match status" value="1"/>
</dbReference>
<evidence type="ECO:0000256" key="3">
    <source>
        <dbReference type="ARBA" id="ARBA00020021"/>
    </source>
</evidence>
<dbReference type="STRING" id="8496.A0A151MVY4"/>
<dbReference type="GO" id="GO:0044341">
    <property type="term" value="P:sodium-dependent phosphate transport"/>
    <property type="evidence" value="ECO:0007669"/>
    <property type="project" value="InterPro"/>
</dbReference>
<evidence type="ECO:0000256" key="6">
    <source>
        <dbReference type="ARBA" id="ARBA00022553"/>
    </source>
</evidence>
<dbReference type="OrthoDB" id="76259at2759"/>
<evidence type="ECO:0000256" key="2">
    <source>
        <dbReference type="ARBA" id="ARBA00005808"/>
    </source>
</evidence>
<dbReference type="PANTHER" id="PTHR10010:SF21">
    <property type="entry name" value="SODIUM-DEPENDENT PHOSPHATE TRANSPORT PROTEIN 2A"/>
    <property type="match status" value="1"/>
</dbReference>
<dbReference type="InterPro" id="IPR003841">
    <property type="entry name" value="Na/Pi_transpt"/>
</dbReference>
<keyword evidence="10" id="KW-0406">Ion transport</keyword>
<evidence type="ECO:0000313" key="22">
    <source>
        <dbReference type="EMBL" id="KYO28723.1"/>
    </source>
</evidence>
<protein>
    <recommendedName>
        <fullName evidence="3">Sodium-dependent phosphate transport protein 2A</fullName>
    </recommendedName>
    <alternativeName>
        <fullName evidence="17">Na(+)-dependent phosphate cotransporter 2A</fullName>
    </alternativeName>
    <alternativeName>
        <fullName evidence="15">Sodium/phosphate cotransporter 2A</fullName>
    </alternativeName>
    <alternativeName>
        <fullName evidence="16">Solute carrier family 34 member 1</fullName>
    </alternativeName>
</protein>
<keyword evidence="12" id="KW-1015">Disulfide bond</keyword>
<comment type="similarity">
    <text evidence="2">Belongs to the SLC34A transporter family.</text>
</comment>
<dbReference type="AlphaFoldDB" id="A0A151MVY4"/>
<evidence type="ECO:0000256" key="11">
    <source>
        <dbReference type="ARBA" id="ARBA00023136"/>
    </source>
</evidence>
<keyword evidence="9 21" id="KW-1133">Transmembrane helix</keyword>
<dbReference type="GO" id="GO:0031982">
    <property type="term" value="C:vesicle"/>
    <property type="evidence" value="ECO:0007669"/>
    <property type="project" value="TreeGrafter"/>
</dbReference>
<comment type="subcellular location">
    <subcellularLocation>
        <location evidence="1">Apical cell membrane</location>
        <topology evidence="1">Multi-pass membrane protein</topology>
    </subcellularLocation>
</comment>
<keyword evidence="14" id="KW-0739">Sodium transport</keyword>
<name>A0A151MVY4_ALLMI</name>
<feature type="transmembrane region" description="Helical" evidence="21">
    <location>
        <begin position="176"/>
        <end position="198"/>
    </location>
</feature>
<feature type="transmembrane region" description="Helical" evidence="21">
    <location>
        <begin position="219"/>
        <end position="238"/>
    </location>
</feature>
<keyword evidence="11 21" id="KW-0472">Membrane</keyword>
<evidence type="ECO:0000256" key="1">
    <source>
        <dbReference type="ARBA" id="ARBA00004424"/>
    </source>
</evidence>
<dbReference type="NCBIfam" id="TIGR01013">
    <property type="entry name" value="2a58"/>
    <property type="match status" value="1"/>
</dbReference>
<dbReference type="PhylomeDB" id="A0A151MVY4"/>
<evidence type="ECO:0000256" key="9">
    <source>
        <dbReference type="ARBA" id="ARBA00022989"/>
    </source>
</evidence>
<keyword evidence="4" id="KW-0813">Transport</keyword>
<dbReference type="Pfam" id="PF02690">
    <property type="entry name" value="Na_Pi_cotrans"/>
    <property type="match status" value="2"/>
</dbReference>
<dbReference type="GO" id="GO:0005903">
    <property type="term" value="C:brush border"/>
    <property type="evidence" value="ECO:0007669"/>
    <property type="project" value="TreeGrafter"/>
</dbReference>
<evidence type="ECO:0000256" key="19">
    <source>
        <dbReference type="ARBA" id="ARBA00045420"/>
    </source>
</evidence>
<accession>A0A151MVY4</accession>
<evidence type="ECO:0000256" key="7">
    <source>
        <dbReference type="ARBA" id="ARBA00022692"/>
    </source>
</evidence>
<evidence type="ECO:0000256" key="12">
    <source>
        <dbReference type="ARBA" id="ARBA00023157"/>
    </source>
</evidence>
<organism evidence="22 23">
    <name type="scientific">Alligator mississippiensis</name>
    <name type="common">American alligator</name>
    <dbReference type="NCBI Taxonomy" id="8496"/>
    <lineage>
        <taxon>Eukaryota</taxon>
        <taxon>Metazoa</taxon>
        <taxon>Chordata</taxon>
        <taxon>Craniata</taxon>
        <taxon>Vertebrata</taxon>
        <taxon>Euteleostomi</taxon>
        <taxon>Archelosauria</taxon>
        <taxon>Archosauria</taxon>
        <taxon>Crocodylia</taxon>
        <taxon>Alligatoridae</taxon>
        <taxon>Alligatorinae</taxon>
        <taxon>Alligator</taxon>
    </lineage>
</organism>
<evidence type="ECO:0000256" key="5">
    <source>
        <dbReference type="ARBA" id="ARBA00022475"/>
    </source>
</evidence>
<reference evidence="22 23" key="1">
    <citation type="journal article" date="2012" name="Genome Biol.">
        <title>Sequencing three crocodilian genomes to illuminate the evolution of archosaurs and amniotes.</title>
        <authorList>
            <person name="St John J.A."/>
            <person name="Braun E.L."/>
            <person name="Isberg S.R."/>
            <person name="Miles L.G."/>
            <person name="Chong A.Y."/>
            <person name="Gongora J."/>
            <person name="Dalzell P."/>
            <person name="Moran C."/>
            <person name="Bed'hom B."/>
            <person name="Abzhanov A."/>
            <person name="Burgess S.C."/>
            <person name="Cooksey A.M."/>
            <person name="Castoe T.A."/>
            <person name="Crawford N.G."/>
            <person name="Densmore L.D."/>
            <person name="Drew J.C."/>
            <person name="Edwards S.V."/>
            <person name="Faircloth B.C."/>
            <person name="Fujita M.K."/>
            <person name="Greenwold M.J."/>
            <person name="Hoffmann F.G."/>
            <person name="Howard J.M."/>
            <person name="Iguchi T."/>
            <person name="Janes D.E."/>
            <person name="Khan S.Y."/>
            <person name="Kohno S."/>
            <person name="de Koning A.J."/>
            <person name="Lance S.L."/>
            <person name="McCarthy F.M."/>
            <person name="McCormack J.E."/>
            <person name="Merchant M.E."/>
            <person name="Peterson D.G."/>
            <person name="Pollock D.D."/>
            <person name="Pourmand N."/>
            <person name="Raney B.J."/>
            <person name="Roessler K.A."/>
            <person name="Sanford J.R."/>
            <person name="Sawyer R.H."/>
            <person name="Schmidt C.J."/>
            <person name="Triplett E.W."/>
            <person name="Tuberville T.D."/>
            <person name="Venegas-Anaya M."/>
            <person name="Howard J.T."/>
            <person name="Jarvis E.D."/>
            <person name="Guillette L.J.Jr."/>
            <person name="Glenn T.C."/>
            <person name="Green R.E."/>
            <person name="Ray D.A."/>
        </authorList>
    </citation>
    <scope>NUCLEOTIDE SEQUENCE [LARGE SCALE GENOMIC DNA]</scope>
    <source>
        <strain evidence="22">KSC_2009_1</strain>
    </source>
</reference>
<keyword evidence="6" id="KW-0597">Phosphoprotein</keyword>
<evidence type="ECO:0000256" key="14">
    <source>
        <dbReference type="ARBA" id="ARBA00023201"/>
    </source>
</evidence>
<evidence type="ECO:0000256" key="15">
    <source>
        <dbReference type="ARBA" id="ARBA00029614"/>
    </source>
</evidence>
<proteinExistence type="inferred from homology"/>
<gene>
    <name evidence="22" type="primary">SLC34A1</name>
    <name evidence="22" type="ORF">Y1Q_0012743</name>
</gene>
<evidence type="ECO:0000256" key="16">
    <source>
        <dbReference type="ARBA" id="ARBA00029764"/>
    </source>
</evidence>
<feature type="transmembrane region" description="Helical" evidence="21">
    <location>
        <begin position="99"/>
        <end position="121"/>
    </location>
</feature>
<evidence type="ECO:0000256" key="8">
    <source>
        <dbReference type="ARBA" id="ARBA00022847"/>
    </source>
</evidence>
<dbReference type="Proteomes" id="UP000050525">
    <property type="component" value="Unassembled WGS sequence"/>
</dbReference>
<keyword evidence="7 21" id="KW-0812">Transmembrane</keyword>
<evidence type="ECO:0000256" key="10">
    <source>
        <dbReference type="ARBA" id="ARBA00023065"/>
    </source>
</evidence>
<keyword evidence="5" id="KW-1003">Cell membrane</keyword>
<evidence type="ECO:0000256" key="21">
    <source>
        <dbReference type="SAM" id="Phobius"/>
    </source>
</evidence>
<keyword evidence="13" id="KW-0325">Glycoprotein</keyword>
<evidence type="ECO:0000313" key="23">
    <source>
        <dbReference type="Proteomes" id="UP000050525"/>
    </source>
</evidence>
<dbReference type="GO" id="GO:0016324">
    <property type="term" value="C:apical plasma membrane"/>
    <property type="evidence" value="ECO:0007669"/>
    <property type="project" value="UniProtKB-SubCell"/>
</dbReference>
<comment type="subunit">
    <text evidence="20">Interacts via its C-terminal region with NHERF4. Interacts with NHERF1. Interacts with TMEM174; regulates SLC34A1 internalization by PTH and FGF23.</text>
</comment>
<comment type="caution">
    <text evidence="22">The sequence shown here is derived from an EMBL/GenBank/DDBJ whole genome shotgun (WGS) entry which is preliminary data.</text>
</comment>
<feature type="transmembrane region" description="Helical" evidence="21">
    <location>
        <begin position="133"/>
        <end position="156"/>
    </location>
</feature>
<sequence>MLLRGQESPTPRGLPGGALRGPPFAYCPSPQALPRLPAAYPFPAGTCPDRGCQGQGTGSCQPDALAPKPWPGLEEAQSPAPRCGSRARSVGLALLKAPLMLGCLYLFVCSLDVLSSAFQLAGGKAAGDMMKEGAVLANPVAGLVAGILVTVLVQSSSTSTSIVVSLVSAGLLEVRAAVPVLMGSNIGTSVTSTVVALLQAGDRTRFERAFAGATLHDCFNWLSVLVLLPLEVATGFLHRVSALLVAALRVRSGKDAPALLRTLTEPLTRRIIQLDESVITGIVTGDESARNRSLVRVWCGQPALQLQSPGPGGAALNCSAGALGNTTAEKCHHLFVDSALPDVAVGLVLLAGSLLLLCSCLLLLVKLLNSVLRGAVAGAVQKVINTDLPPPLSWLSGYCAMLVGAAATFVVQSSSVFTAAITPLIGLGVISIERAYPLTLGANIGTTSTALLAALASPGDKLASSIQVRAAGQE</sequence>
<dbReference type="PANTHER" id="PTHR10010">
    <property type="entry name" value="SOLUTE CARRIER FAMILY 34 SODIUM PHOSPHATE , MEMBER 2-RELATED"/>
    <property type="match status" value="1"/>
</dbReference>
<dbReference type="GO" id="GO:0005436">
    <property type="term" value="F:sodium:phosphate symporter activity"/>
    <property type="evidence" value="ECO:0007669"/>
    <property type="project" value="InterPro"/>
</dbReference>
<dbReference type="KEGG" id="amj:102570640"/>
<comment type="function">
    <text evidence="19">Involved in actively transporting phosphate into cells via Na(+) cotransport in the renal brush border membrane. The cotransport has a Na(+):Pi stoichiometry of 3:1 and is electrogenic.</text>
</comment>
<evidence type="ECO:0000256" key="4">
    <source>
        <dbReference type="ARBA" id="ARBA00022448"/>
    </source>
</evidence>
<evidence type="ECO:0000256" key="13">
    <source>
        <dbReference type="ARBA" id="ARBA00023180"/>
    </source>
</evidence>
<evidence type="ECO:0000256" key="17">
    <source>
        <dbReference type="ARBA" id="ARBA00031850"/>
    </source>
</evidence>
<evidence type="ECO:0000256" key="18">
    <source>
        <dbReference type="ARBA" id="ARBA00034042"/>
    </source>
</evidence>
<keyword evidence="8" id="KW-0769">Symport</keyword>
<feature type="transmembrane region" description="Helical" evidence="21">
    <location>
        <begin position="343"/>
        <end position="365"/>
    </location>
</feature>
<evidence type="ECO:0000256" key="20">
    <source>
        <dbReference type="ARBA" id="ARBA00046944"/>
    </source>
</evidence>
<comment type="catalytic activity">
    <reaction evidence="18">
        <text>3 Na(+)(out) + phosphate(out) = 3 Na(+)(in) + phosphate(in)</text>
        <dbReference type="Rhea" id="RHEA:71255"/>
        <dbReference type="ChEBI" id="CHEBI:29101"/>
        <dbReference type="ChEBI" id="CHEBI:43474"/>
    </reaction>
    <physiologicalReaction direction="left-to-right" evidence="18">
        <dbReference type="Rhea" id="RHEA:71256"/>
    </physiologicalReaction>
</comment>
<keyword evidence="23" id="KW-1185">Reference proteome</keyword>